<evidence type="ECO:0000313" key="1">
    <source>
        <dbReference type="EMBL" id="GFT46841.1"/>
    </source>
</evidence>
<reference evidence="1" key="1">
    <citation type="submission" date="2020-08" db="EMBL/GenBank/DDBJ databases">
        <title>Multicomponent nature underlies the extraordinary mechanical properties of spider dragline silk.</title>
        <authorList>
            <person name="Kono N."/>
            <person name="Nakamura H."/>
            <person name="Mori M."/>
            <person name="Yoshida Y."/>
            <person name="Ohtoshi R."/>
            <person name="Malay A.D."/>
            <person name="Moran D.A.P."/>
            <person name="Tomita M."/>
            <person name="Numata K."/>
            <person name="Arakawa K."/>
        </authorList>
    </citation>
    <scope>NUCLEOTIDE SEQUENCE</scope>
</reference>
<name>A0A8X6P1P6_NEPPI</name>
<sequence>MLALLHASYGGREILFELEYFLSESSIPDNDYQSTISDVSLESDSKLIHYSLDISSPSSVPLNDDGSEYQHFISLSTHACVKSFVSTFTDAVRSSKVLSDVLDLSKTTPAAFSKYMYEYIYASALSRGMPTPQSVAKEASIVESSDTLALPVMINVFANSMGKYLHEHDILNQSNAADFAVAYANKIEENAKQIVTKGDPMSKVKALAVGYEEFLESNGLLQSKDSEIEYLSENEEKGKKKELEKYIINKLK</sequence>
<proteinExistence type="predicted"/>
<keyword evidence="2" id="KW-1185">Reference proteome</keyword>
<accession>A0A8X6P1P6</accession>
<protein>
    <submittedName>
        <fullName evidence="1">RP1-2 domain-containing protein</fullName>
    </submittedName>
</protein>
<comment type="caution">
    <text evidence="1">The sequence shown here is derived from an EMBL/GenBank/DDBJ whole genome shotgun (WGS) entry which is preliminary data.</text>
</comment>
<evidence type="ECO:0000313" key="2">
    <source>
        <dbReference type="Proteomes" id="UP000887013"/>
    </source>
</evidence>
<dbReference type="Proteomes" id="UP000887013">
    <property type="component" value="Unassembled WGS sequence"/>
</dbReference>
<gene>
    <name evidence="1" type="primary">AVEN_103123_1</name>
    <name evidence="1" type="ORF">NPIL_295211</name>
</gene>
<dbReference type="InterPro" id="IPR043070">
    <property type="entry name" value="Spidroin_repeat"/>
</dbReference>
<dbReference type="Gene3D" id="1.10.274.60">
    <property type="entry name" value="Spidroin, repetitive domain"/>
    <property type="match status" value="1"/>
</dbReference>
<dbReference type="AlphaFoldDB" id="A0A8X6P1P6"/>
<dbReference type="EMBL" id="BMAW01111208">
    <property type="protein sequence ID" value="GFT46841.1"/>
    <property type="molecule type" value="Genomic_DNA"/>
</dbReference>
<organism evidence="1 2">
    <name type="scientific">Nephila pilipes</name>
    <name type="common">Giant wood spider</name>
    <name type="synonym">Nephila maculata</name>
    <dbReference type="NCBI Taxonomy" id="299642"/>
    <lineage>
        <taxon>Eukaryota</taxon>
        <taxon>Metazoa</taxon>
        <taxon>Ecdysozoa</taxon>
        <taxon>Arthropoda</taxon>
        <taxon>Chelicerata</taxon>
        <taxon>Arachnida</taxon>
        <taxon>Araneae</taxon>
        <taxon>Araneomorphae</taxon>
        <taxon>Entelegynae</taxon>
        <taxon>Araneoidea</taxon>
        <taxon>Nephilidae</taxon>
        <taxon>Nephila</taxon>
    </lineage>
</organism>